<accession>A0A8S5SQB3</accession>
<proteinExistence type="predicted"/>
<name>A0A8S5SQB3_9CAUD</name>
<dbReference type="EMBL" id="BK032647">
    <property type="protein sequence ID" value="DAF53150.1"/>
    <property type="molecule type" value="Genomic_DNA"/>
</dbReference>
<keyword evidence="1" id="KW-0812">Transmembrane</keyword>
<reference evidence="2" key="1">
    <citation type="journal article" date="2021" name="Proc. Natl. Acad. Sci. U.S.A.">
        <title>A Catalog of Tens of Thousands of Viruses from Human Metagenomes Reveals Hidden Associations with Chronic Diseases.</title>
        <authorList>
            <person name="Tisza M.J."/>
            <person name="Buck C.B."/>
        </authorList>
    </citation>
    <scope>NUCLEOTIDE SEQUENCE</scope>
    <source>
        <strain evidence="2">CtLdn10</strain>
    </source>
</reference>
<protein>
    <submittedName>
        <fullName evidence="2">YlaH-like protein</fullName>
    </submittedName>
</protein>
<evidence type="ECO:0000256" key="1">
    <source>
        <dbReference type="SAM" id="Phobius"/>
    </source>
</evidence>
<evidence type="ECO:0000313" key="2">
    <source>
        <dbReference type="EMBL" id="DAF53150.1"/>
    </source>
</evidence>
<keyword evidence="1" id="KW-1133">Transmembrane helix</keyword>
<sequence>MKIKRNRPKLIVLLFTCVAFNLGMCFEIIVENVAKALPLWTSIVVSVLAFFVTLLLAFMLIDGGVNTRLEDE</sequence>
<organism evidence="2">
    <name type="scientific">Siphoviridae sp. ctLdn10</name>
    <dbReference type="NCBI Taxonomy" id="2827847"/>
    <lineage>
        <taxon>Viruses</taxon>
        <taxon>Duplodnaviria</taxon>
        <taxon>Heunggongvirae</taxon>
        <taxon>Uroviricota</taxon>
        <taxon>Caudoviricetes</taxon>
    </lineage>
</organism>
<keyword evidence="1" id="KW-0472">Membrane</keyword>
<feature type="transmembrane region" description="Helical" evidence="1">
    <location>
        <begin position="41"/>
        <end position="61"/>
    </location>
</feature>